<name>A0AAD4VZY4_PRUDU</name>
<dbReference type="AlphaFoldDB" id="A0AAD4VZY4"/>
<evidence type="ECO:0000313" key="2">
    <source>
        <dbReference type="Proteomes" id="UP001054821"/>
    </source>
</evidence>
<comment type="caution">
    <text evidence="1">The sequence shown here is derived from an EMBL/GenBank/DDBJ whole genome shotgun (WGS) entry which is preliminary data.</text>
</comment>
<dbReference type="Proteomes" id="UP001054821">
    <property type="component" value="Chromosome 4"/>
</dbReference>
<reference evidence="1 2" key="1">
    <citation type="journal article" date="2022" name="G3 (Bethesda)">
        <title>Whole-genome sequence and methylome profiling of the almond [Prunus dulcis (Mill.) D.A. Webb] cultivar 'Nonpareil'.</title>
        <authorList>
            <person name="D'Amico-Willman K.M."/>
            <person name="Ouma W.Z."/>
            <person name="Meulia T."/>
            <person name="Sideli G.M."/>
            <person name="Gradziel T.M."/>
            <person name="Fresnedo-Ramirez J."/>
        </authorList>
    </citation>
    <scope>NUCLEOTIDE SEQUENCE [LARGE SCALE GENOMIC DNA]</scope>
    <source>
        <strain evidence="1">Clone GOH B32 T37-40</strain>
    </source>
</reference>
<dbReference type="EMBL" id="JAJFAZ020000004">
    <property type="protein sequence ID" value="KAI5333808.1"/>
    <property type="molecule type" value="Genomic_DNA"/>
</dbReference>
<keyword evidence="2" id="KW-1185">Reference proteome</keyword>
<organism evidence="1 2">
    <name type="scientific">Prunus dulcis</name>
    <name type="common">Almond</name>
    <name type="synonym">Amygdalus dulcis</name>
    <dbReference type="NCBI Taxonomy" id="3755"/>
    <lineage>
        <taxon>Eukaryota</taxon>
        <taxon>Viridiplantae</taxon>
        <taxon>Streptophyta</taxon>
        <taxon>Embryophyta</taxon>
        <taxon>Tracheophyta</taxon>
        <taxon>Spermatophyta</taxon>
        <taxon>Magnoliopsida</taxon>
        <taxon>eudicotyledons</taxon>
        <taxon>Gunneridae</taxon>
        <taxon>Pentapetalae</taxon>
        <taxon>rosids</taxon>
        <taxon>fabids</taxon>
        <taxon>Rosales</taxon>
        <taxon>Rosaceae</taxon>
        <taxon>Amygdaloideae</taxon>
        <taxon>Amygdaleae</taxon>
        <taxon>Prunus</taxon>
    </lineage>
</organism>
<gene>
    <name evidence="1" type="ORF">L3X38_023940</name>
</gene>
<accession>A0AAD4VZY4</accession>
<protein>
    <submittedName>
        <fullName evidence="1">Uncharacterized protein</fullName>
    </submittedName>
</protein>
<sequence length="173" mass="18260">MSTWYQSQEAFWGLTGFGFLGTPKLSEWKAGAIPGWVTTLGSCSVSSQEQNLAGRWGKPGPERTISCYGGAGPGCDRMVSEPLCRGEAFWGLTGFGFLGTPKLSEWKAGAIPGWVTTLGSCSVSSQEQNLAGRWGKPGPERTISCYGGAGPGCDIDLVILGVFCAKLLKLQLS</sequence>
<evidence type="ECO:0000313" key="1">
    <source>
        <dbReference type="EMBL" id="KAI5333808.1"/>
    </source>
</evidence>
<proteinExistence type="predicted"/>